<dbReference type="InterPro" id="IPR043128">
    <property type="entry name" value="Rev_trsase/Diguanyl_cyclase"/>
</dbReference>
<sequence length="316" mass="36576">MSQFKLEKTKEYLEENLRKGFITPSNAPYASPILFAQKSNGDLRFCVDYQKLNALTKKDRYSLPLIDEMLARMSGCKFITKFDIIAAFNKLCMDPGSEDLTTFITSMGSYKYCVLPFGLTNGPASYQHYMNDILLPYLNDFIQAYLDGIIIYSKTQKEHTQHETTFLGLVVSTEGLKMDPQKIEVIAQWPIPMKLVEVQSFIGFCNFYRRFMKEFSKIVRPLTRLAQKDMPFEWNEACQIAFDTLKKRMTEAPVLRHFDRSRESYLEADSSDYINDGILSQKDDDSVLHPVAFYSKNLLPAECNYKIYDKELLAII</sequence>
<dbReference type="PROSITE" id="PS50878">
    <property type="entry name" value="RT_POL"/>
    <property type="match status" value="1"/>
</dbReference>
<evidence type="ECO:0000256" key="1">
    <source>
        <dbReference type="ARBA" id="ARBA00023268"/>
    </source>
</evidence>
<dbReference type="FunFam" id="3.30.70.270:FF:000063">
    <property type="entry name" value="Zinc knuckle domaincontaining protein"/>
    <property type="match status" value="1"/>
</dbReference>
<dbReference type="Proteomes" id="UP000192927">
    <property type="component" value="Unassembled WGS sequence"/>
</dbReference>
<evidence type="ECO:0000313" key="3">
    <source>
        <dbReference type="EMBL" id="SLM34527.1"/>
    </source>
</evidence>
<proteinExistence type="predicted"/>
<organism evidence="3 4">
    <name type="scientific">Lasallia pustulata</name>
    <dbReference type="NCBI Taxonomy" id="136370"/>
    <lineage>
        <taxon>Eukaryota</taxon>
        <taxon>Fungi</taxon>
        <taxon>Dikarya</taxon>
        <taxon>Ascomycota</taxon>
        <taxon>Pezizomycotina</taxon>
        <taxon>Lecanoromycetes</taxon>
        <taxon>OSLEUM clade</taxon>
        <taxon>Umbilicariomycetidae</taxon>
        <taxon>Umbilicariales</taxon>
        <taxon>Umbilicariaceae</taxon>
        <taxon>Lasallia</taxon>
    </lineage>
</organism>
<evidence type="ECO:0000259" key="2">
    <source>
        <dbReference type="PROSITE" id="PS50878"/>
    </source>
</evidence>
<keyword evidence="1" id="KW-0511">Multifunctional enzyme</keyword>
<reference evidence="4" key="1">
    <citation type="submission" date="2017-03" db="EMBL/GenBank/DDBJ databases">
        <authorList>
            <person name="Sharma R."/>
            <person name="Thines M."/>
        </authorList>
    </citation>
    <scope>NUCLEOTIDE SEQUENCE [LARGE SCALE GENOMIC DNA]</scope>
</reference>
<dbReference type="Gene3D" id="3.10.10.10">
    <property type="entry name" value="HIV Type 1 Reverse Transcriptase, subunit A, domain 1"/>
    <property type="match status" value="1"/>
</dbReference>
<dbReference type="PANTHER" id="PTHR37984">
    <property type="entry name" value="PROTEIN CBG26694"/>
    <property type="match status" value="1"/>
</dbReference>
<evidence type="ECO:0000313" key="4">
    <source>
        <dbReference type="Proteomes" id="UP000192927"/>
    </source>
</evidence>
<keyword evidence="4" id="KW-1185">Reference proteome</keyword>
<dbReference type="GO" id="GO:0003824">
    <property type="term" value="F:catalytic activity"/>
    <property type="evidence" value="ECO:0007669"/>
    <property type="project" value="UniProtKB-KW"/>
</dbReference>
<protein>
    <submittedName>
        <fullName evidence="3">Gag polymerase env</fullName>
    </submittedName>
</protein>
<dbReference type="InterPro" id="IPR050951">
    <property type="entry name" value="Retrovirus_Pol_polyprotein"/>
</dbReference>
<dbReference type="Pfam" id="PF17919">
    <property type="entry name" value="RT_RNaseH_2"/>
    <property type="match status" value="1"/>
</dbReference>
<feature type="domain" description="Reverse transcriptase" evidence="2">
    <location>
        <begin position="17"/>
        <end position="206"/>
    </location>
</feature>
<dbReference type="CDD" id="cd01647">
    <property type="entry name" value="RT_LTR"/>
    <property type="match status" value="1"/>
</dbReference>
<name>A0A1W5CUJ8_9LECA</name>
<accession>A0A1W5CUJ8</accession>
<dbReference type="InterPro" id="IPR041577">
    <property type="entry name" value="RT_RNaseH_2"/>
</dbReference>
<dbReference type="SUPFAM" id="SSF56672">
    <property type="entry name" value="DNA/RNA polymerases"/>
    <property type="match status" value="1"/>
</dbReference>
<dbReference type="PANTHER" id="PTHR37984:SF5">
    <property type="entry name" value="PROTEIN NYNRIN-LIKE"/>
    <property type="match status" value="1"/>
</dbReference>
<dbReference type="InterPro" id="IPR000477">
    <property type="entry name" value="RT_dom"/>
</dbReference>
<dbReference type="Pfam" id="PF00078">
    <property type="entry name" value="RVT_1"/>
    <property type="match status" value="1"/>
</dbReference>
<dbReference type="InterPro" id="IPR043502">
    <property type="entry name" value="DNA/RNA_pol_sf"/>
</dbReference>
<dbReference type="EMBL" id="FWEW01000328">
    <property type="protein sequence ID" value="SLM34527.1"/>
    <property type="molecule type" value="Genomic_DNA"/>
</dbReference>
<dbReference type="AlphaFoldDB" id="A0A1W5CUJ8"/>
<dbReference type="Gene3D" id="3.30.70.270">
    <property type="match status" value="2"/>
</dbReference>